<protein>
    <submittedName>
        <fullName evidence="1">Uncharacterized protein</fullName>
    </submittedName>
</protein>
<reference evidence="1 2" key="1">
    <citation type="submission" date="2021-12" db="EMBL/GenBank/DDBJ databases">
        <title>Genome seq of p7.</title>
        <authorList>
            <person name="Seo T."/>
        </authorList>
    </citation>
    <scope>NUCLEOTIDE SEQUENCE [LARGE SCALE GENOMIC DNA]</scope>
    <source>
        <strain evidence="1 2">P7</strain>
    </source>
</reference>
<name>A0ABS8XGV9_9BURK</name>
<organism evidence="1 2">
    <name type="scientific">Pelomonas caseinilytica</name>
    <dbReference type="NCBI Taxonomy" id="2906763"/>
    <lineage>
        <taxon>Bacteria</taxon>
        <taxon>Pseudomonadati</taxon>
        <taxon>Pseudomonadota</taxon>
        <taxon>Betaproteobacteria</taxon>
        <taxon>Burkholderiales</taxon>
        <taxon>Sphaerotilaceae</taxon>
        <taxon>Roseateles</taxon>
    </lineage>
</organism>
<proteinExistence type="predicted"/>
<dbReference type="Proteomes" id="UP001201463">
    <property type="component" value="Unassembled WGS sequence"/>
</dbReference>
<accession>A0ABS8XGV9</accession>
<keyword evidence="2" id="KW-1185">Reference proteome</keyword>
<gene>
    <name evidence="1" type="ORF">LXT12_13400</name>
</gene>
<evidence type="ECO:0000313" key="1">
    <source>
        <dbReference type="EMBL" id="MCE4538248.1"/>
    </source>
</evidence>
<comment type="caution">
    <text evidence="1">The sequence shown here is derived from an EMBL/GenBank/DDBJ whole genome shotgun (WGS) entry which is preliminary data.</text>
</comment>
<dbReference type="RefSeq" id="WP_233392690.1">
    <property type="nucleotide sequence ID" value="NZ_JAJTWT010000005.1"/>
</dbReference>
<dbReference type="EMBL" id="JAJTWT010000005">
    <property type="protein sequence ID" value="MCE4538248.1"/>
    <property type="molecule type" value="Genomic_DNA"/>
</dbReference>
<sequence length="144" mass="15800">MTVDSSSIGSVKIGMHLTKIPIRLEEPIQRTAFNDTGSCYYVNPSSGPRFYMMIEGDVLTRFDVTEPGIETKEGVAVGDPIKKVKDTYGQAAIETPNFYDEAQPEFTINSKDGQYSLRFSTSDGKVAAIIAGRSKSVRYVEGCL</sequence>
<evidence type="ECO:0000313" key="2">
    <source>
        <dbReference type="Proteomes" id="UP001201463"/>
    </source>
</evidence>